<sequence length="211" mass="21892">MTPPFLALAIAAACALGASPAYAQVHRCTDASGKMAYSDLPCPANQAGQTLERQRSQGDAEPNRVRAARPAESAIQPPQESGARGSQSQRNEAPLAVAQGGPPTAASDSPACRAAQKELEFVTSIRTIGQDEKRMRANAAIAHVNASCGTNTPLMQEPPTVVAPQAVTITHCDTGFCYDTAGALYKRSGPSSIIGPTGRSCALKNGAWDCQ</sequence>
<proteinExistence type="predicted"/>
<dbReference type="RefSeq" id="WP_044022098.1">
    <property type="nucleotide sequence ID" value="NZ_CAVLHM010000041.1"/>
</dbReference>
<evidence type="ECO:0000313" key="4">
    <source>
        <dbReference type="EMBL" id="CEG16633.1"/>
    </source>
</evidence>
<feature type="region of interest" description="Disordered" evidence="1">
    <location>
        <begin position="43"/>
        <end position="111"/>
    </location>
</feature>
<evidence type="ECO:0000256" key="2">
    <source>
        <dbReference type="SAM" id="SignalP"/>
    </source>
</evidence>
<keyword evidence="5" id="KW-1185">Reference proteome</keyword>
<keyword evidence="2" id="KW-0732">Signal</keyword>
<organism evidence="4 5">
    <name type="scientific">Xanthomonas citri pv. citri</name>
    <dbReference type="NCBI Taxonomy" id="611301"/>
    <lineage>
        <taxon>Bacteria</taxon>
        <taxon>Pseudomonadati</taxon>
        <taxon>Pseudomonadota</taxon>
        <taxon>Gammaproteobacteria</taxon>
        <taxon>Lysobacterales</taxon>
        <taxon>Lysobacteraceae</taxon>
        <taxon>Xanthomonas</taxon>
    </lineage>
</organism>
<dbReference type="Pfam" id="PF13511">
    <property type="entry name" value="DUF4124"/>
    <property type="match status" value="1"/>
</dbReference>
<feature type="chain" id="PRO_5041042550" description="DUF4124 domain-containing protein" evidence="2">
    <location>
        <begin position="24"/>
        <end position="211"/>
    </location>
</feature>
<feature type="domain" description="DUF4124" evidence="3">
    <location>
        <begin position="12"/>
        <end position="57"/>
    </location>
</feature>
<feature type="signal peptide" evidence="2">
    <location>
        <begin position="1"/>
        <end position="23"/>
    </location>
</feature>
<feature type="compositionally biased region" description="Polar residues" evidence="1">
    <location>
        <begin position="76"/>
        <end position="91"/>
    </location>
</feature>
<evidence type="ECO:0000259" key="3">
    <source>
        <dbReference type="Pfam" id="PF13511"/>
    </source>
</evidence>
<reference evidence="4 5" key="1">
    <citation type="submission" date="2014-09" db="EMBL/GenBank/DDBJ databases">
        <authorList>
            <person name="Regsiter A."/>
        </authorList>
    </citation>
    <scope>NUCLEOTIDE SEQUENCE [LARGE SCALE GENOMIC DNA]</scope>
</reference>
<dbReference type="InterPro" id="IPR025392">
    <property type="entry name" value="DUF4124"/>
</dbReference>
<dbReference type="EMBL" id="CCXZ01000139">
    <property type="protein sequence ID" value="CEG16633.1"/>
    <property type="molecule type" value="Genomic_DNA"/>
</dbReference>
<name>A0A0U5FDB2_XANCI</name>
<dbReference type="AlphaFoldDB" id="A0A0U5FDB2"/>
<comment type="caution">
    <text evidence="4">The sequence shown here is derived from an EMBL/GenBank/DDBJ whole genome shotgun (WGS) entry which is preliminary data.</text>
</comment>
<dbReference type="Proteomes" id="UP000052230">
    <property type="component" value="Unassembled WGS sequence"/>
</dbReference>
<feature type="compositionally biased region" description="Basic and acidic residues" evidence="1">
    <location>
        <begin position="52"/>
        <end position="64"/>
    </location>
</feature>
<protein>
    <recommendedName>
        <fullName evidence="3">DUF4124 domain-containing protein</fullName>
    </recommendedName>
</protein>
<gene>
    <name evidence="4" type="ORF">XAC3562_450052</name>
</gene>
<evidence type="ECO:0000256" key="1">
    <source>
        <dbReference type="SAM" id="MobiDB-lite"/>
    </source>
</evidence>
<accession>A0A0U5FDB2</accession>
<evidence type="ECO:0000313" key="5">
    <source>
        <dbReference type="Proteomes" id="UP000052230"/>
    </source>
</evidence>